<feature type="transmembrane region" description="Helical" evidence="5">
    <location>
        <begin position="73"/>
        <end position="93"/>
    </location>
</feature>
<feature type="transmembrane region" description="Helical" evidence="5">
    <location>
        <begin position="6"/>
        <end position="25"/>
    </location>
</feature>
<evidence type="ECO:0000313" key="6">
    <source>
        <dbReference type="EMBL" id="MBL0886260.1"/>
    </source>
</evidence>
<feature type="transmembrane region" description="Helical" evidence="5">
    <location>
        <begin position="46"/>
        <end position="67"/>
    </location>
</feature>
<keyword evidence="7" id="KW-1185">Reference proteome</keyword>
<evidence type="ECO:0000256" key="1">
    <source>
        <dbReference type="ARBA" id="ARBA00004141"/>
    </source>
</evidence>
<evidence type="ECO:0000256" key="2">
    <source>
        <dbReference type="ARBA" id="ARBA00022692"/>
    </source>
</evidence>
<keyword evidence="2 5" id="KW-0812">Transmembrane</keyword>
<evidence type="ECO:0000313" key="7">
    <source>
        <dbReference type="Proteomes" id="UP000675409"/>
    </source>
</evidence>
<evidence type="ECO:0000256" key="4">
    <source>
        <dbReference type="ARBA" id="ARBA00023136"/>
    </source>
</evidence>
<organism evidence="6 7">
    <name type="scientific">Myceligenerans indicum</name>
    <dbReference type="NCBI Taxonomy" id="2593663"/>
    <lineage>
        <taxon>Bacteria</taxon>
        <taxon>Bacillati</taxon>
        <taxon>Actinomycetota</taxon>
        <taxon>Actinomycetes</taxon>
        <taxon>Micrococcales</taxon>
        <taxon>Promicromonosporaceae</taxon>
        <taxon>Myceligenerans</taxon>
    </lineage>
</organism>
<gene>
    <name evidence="6" type="ORF">HGK34_08255</name>
</gene>
<dbReference type="Proteomes" id="UP000675409">
    <property type="component" value="Unassembled WGS sequence"/>
</dbReference>
<dbReference type="InterPro" id="IPR032808">
    <property type="entry name" value="DoxX"/>
</dbReference>
<proteinExistence type="predicted"/>
<feature type="transmembrane region" description="Helical" evidence="5">
    <location>
        <begin position="100"/>
        <end position="119"/>
    </location>
</feature>
<keyword evidence="4 5" id="KW-0472">Membrane</keyword>
<evidence type="ECO:0000256" key="3">
    <source>
        <dbReference type="ARBA" id="ARBA00022989"/>
    </source>
</evidence>
<comment type="caution">
    <text evidence="6">The sequence shown here is derived from an EMBL/GenBank/DDBJ whole genome shotgun (WGS) entry which is preliminary data.</text>
</comment>
<protein>
    <submittedName>
        <fullName evidence="6">DoxX family protein</fullName>
    </submittedName>
</protein>
<dbReference type="EMBL" id="JABBYC010000010">
    <property type="protein sequence ID" value="MBL0886260.1"/>
    <property type="molecule type" value="Genomic_DNA"/>
</dbReference>
<sequence length="120" mass="12000">MTIAYWIVAGITALAFLAAGTMKASRSKEALAASGMGWVEDFAGPGVRLIGVAEIAGGIGLIVPMLIGVVPALGPVAAIALALTMIGAVVVHIRRKEPAIPALVLLVLAGSAAVLGFMLV</sequence>
<accession>A0ABS1LJ45</accession>
<dbReference type="Pfam" id="PF13564">
    <property type="entry name" value="DoxX_2"/>
    <property type="match status" value="1"/>
</dbReference>
<name>A0ABS1LJ45_9MICO</name>
<evidence type="ECO:0000256" key="5">
    <source>
        <dbReference type="SAM" id="Phobius"/>
    </source>
</evidence>
<comment type="subcellular location">
    <subcellularLocation>
        <location evidence="1">Membrane</location>
        <topology evidence="1">Multi-pass membrane protein</topology>
    </subcellularLocation>
</comment>
<dbReference type="RefSeq" id="WP_201846107.1">
    <property type="nucleotide sequence ID" value="NZ_JABBYC010000010.1"/>
</dbReference>
<reference evidence="6 7" key="1">
    <citation type="journal article" date="2021" name="Arch. Microbiol.">
        <title>Myceligenerans indicum sp. nov., an actinobacterium isolated from mangrove sediment of Sundarbans, India.</title>
        <authorList>
            <person name="Asha K."/>
            <person name="Bhadury P."/>
        </authorList>
    </citation>
    <scope>NUCLEOTIDE SEQUENCE [LARGE SCALE GENOMIC DNA]</scope>
    <source>
        <strain evidence="6 7">I2</strain>
    </source>
</reference>
<keyword evidence="3 5" id="KW-1133">Transmembrane helix</keyword>